<dbReference type="EMBL" id="OW240923">
    <property type="protein sequence ID" value="CAH2324266.1"/>
    <property type="molecule type" value="Genomic_DNA"/>
</dbReference>
<keyword evidence="2" id="KW-1185">Reference proteome</keyword>
<evidence type="ECO:0000313" key="1">
    <source>
        <dbReference type="EMBL" id="CAH2324266.1"/>
    </source>
</evidence>
<reference evidence="1" key="1">
    <citation type="submission" date="2022-03" db="EMBL/GenBank/DDBJ databases">
        <authorList>
            <person name="Alioto T."/>
            <person name="Alioto T."/>
            <person name="Gomez Garrido J."/>
        </authorList>
    </citation>
    <scope>NUCLEOTIDE SEQUENCE</scope>
</reference>
<evidence type="ECO:0000313" key="2">
    <source>
        <dbReference type="Proteomes" id="UP001295444"/>
    </source>
</evidence>
<accession>A0AAD1WQE7</accession>
<dbReference type="AlphaFoldDB" id="A0AAD1WQE7"/>
<dbReference type="Proteomes" id="UP001295444">
    <property type="component" value="Chromosome 12"/>
</dbReference>
<organism evidence="1 2">
    <name type="scientific">Pelobates cultripes</name>
    <name type="common">Western spadefoot toad</name>
    <dbReference type="NCBI Taxonomy" id="61616"/>
    <lineage>
        <taxon>Eukaryota</taxon>
        <taxon>Metazoa</taxon>
        <taxon>Chordata</taxon>
        <taxon>Craniata</taxon>
        <taxon>Vertebrata</taxon>
        <taxon>Euteleostomi</taxon>
        <taxon>Amphibia</taxon>
        <taxon>Batrachia</taxon>
        <taxon>Anura</taxon>
        <taxon>Pelobatoidea</taxon>
        <taxon>Pelobatidae</taxon>
        <taxon>Pelobates</taxon>
    </lineage>
</organism>
<dbReference type="InterPro" id="IPR052255">
    <property type="entry name" value="RNA_pol_II_subunit5-mediator"/>
</dbReference>
<dbReference type="GO" id="GO:0003682">
    <property type="term" value="F:chromatin binding"/>
    <property type="evidence" value="ECO:0007669"/>
    <property type="project" value="TreeGrafter"/>
</dbReference>
<name>A0AAD1WQE7_PELCU</name>
<proteinExistence type="predicted"/>
<gene>
    <name evidence="1" type="ORF">PECUL_23A013911</name>
</gene>
<dbReference type="GO" id="GO:0019212">
    <property type="term" value="F:phosphatase inhibitor activity"/>
    <property type="evidence" value="ECO:0007669"/>
    <property type="project" value="TreeGrafter"/>
</dbReference>
<sequence length="66" mass="7776">MERTAGERKLLSQQEVFRLQEEQGKVVSGCKEKIQHWKKVESDYEALEKRLHTLPDKLSYEVMVGK</sequence>
<dbReference type="PANTHER" id="PTHR15111:SF0">
    <property type="entry name" value="UNCONVENTIONAL PREFOLDIN RPB5 INTERACTOR 1"/>
    <property type="match status" value="1"/>
</dbReference>
<dbReference type="PANTHER" id="PTHR15111">
    <property type="entry name" value="RNA POLYMERASE II SUBUNIT 5-MEDIATING PROTEIN NNX3"/>
    <property type="match status" value="1"/>
</dbReference>
<protein>
    <submittedName>
        <fullName evidence="1">Unconventional prefoldin RPB5 interactor 1 isoform X1</fullName>
    </submittedName>
</protein>
<dbReference type="GO" id="GO:0000122">
    <property type="term" value="P:negative regulation of transcription by RNA polymerase II"/>
    <property type="evidence" value="ECO:0007669"/>
    <property type="project" value="TreeGrafter"/>
</dbReference>
<dbReference type="GO" id="GO:0003714">
    <property type="term" value="F:transcription corepressor activity"/>
    <property type="evidence" value="ECO:0007669"/>
    <property type="project" value="TreeGrafter"/>
</dbReference>